<feature type="transmembrane region" description="Helical" evidence="1">
    <location>
        <begin position="138"/>
        <end position="160"/>
    </location>
</feature>
<keyword evidence="3" id="KW-1185">Reference proteome</keyword>
<evidence type="ECO:0000313" key="2">
    <source>
        <dbReference type="EMBL" id="WMT04171.1"/>
    </source>
</evidence>
<dbReference type="RefSeq" id="WP_309152656.1">
    <property type="nucleotide sequence ID" value="NZ_CP133568.1"/>
</dbReference>
<sequence length="165" mass="17609">MEDNVYARATDPAVAALDQATHSSLPHFTLMAMFVGSLLATPVAGGWMIALNYRARGNRGWAWLSLATTALLIAPVVAFVDYGAMAISYNHDPSRMPLQMGALLSLQAAAVTAIGYFLKGDELRARHERGLPLRSWWAVCSVSVAAAALLLVYLLAPALLAGLRA</sequence>
<organism evidence="2 3">
    <name type="scientific">Lysobacter yananisis</name>
    <dbReference type="NCBI Taxonomy" id="1003114"/>
    <lineage>
        <taxon>Bacteria</taxon>
        <taxon>Pseudomonadati</taxon>
        <taxon>Pseudomonadota</taxon>
        <taxon>Gammaproteobacteria</taxon>
        <taxon>Lysobacterales</taxon>
        <taxon>Lysobacteraceae</taxon>
        <taxon>Lysobacter</taxon>
    </lineage>
</organism>
<dbReference type="Proteomes" id="UP001229313">
    <property type="component" value="Chromosome"/>
</dbReference>
<proteinExistence type="predicted"/>
<protein>
    <recommendedName>
        <fullName evidence="4">DUF420 domain-containing protein</fullName>
    </recommendedName>
</protein>
<keyword evidence="1" id="KW-0472">Membrane</keyword>
<evidence type="ECO:0008006" key="4">
    <source>
        <dbReference type="Google" id="ProtNLM"/>
    </source>
</evidence>
<evidence type="ECO:0000256" key="1">
    <source>
        <dbReference type="SAM" id="Phobius"/>
    </source>
</evidence>
<keyword evidence="1" id="KW-1133">Transmembrane helix</keyword>
<reference evidence="2 3" key="1">
    <citation type="submission" date="2023-08" db="EMBL/GenBank/DDBJ databases">
        <title>The whole genome sequence of Lysobacter yananisis.</title>
        <authorList>
            <person name="Sun H."/>
        </authorList>
    </citation>
    <scope>NUCLEOTIDE SEQUENCE [LARGE SCALE GENOMIC DNA]</scope>
    <source>
        <strain evidence="2 3">SNNU513</strain>
    </source>
</reference>
<name>A0ABY9PBB1_9GAMM</name>
<accession>A0ABY9PBB1</accession>
<evidence type="ECO:0000313" key="3">
    <source>
        <dbReference type="Proteomes" id="UP001229313"/>
    </source>
</evidence>
<gene>
    <name evidence="2" type="ORF">RDV84_04805</name>
</gene>
<dbReference type="EMBL" id="CP133568">
    <property type="protein sequence ID" value="WMT04171.1"/>
    <property type="molecule type" value="Genomic_DNA"/>
</dbReference>
<keyword evidence="1" id="KW-0812">Transmembrane</keyword>
<feature type="transmembrane region" description="Helical" evidence="1">
    <location>
        <begin position="61"/>
        <end position="80"/>
    </location>
</feature>
<feature type="transmembrane region" description="Helical" evidence="1">
    <location>
        <begin position="28"/>
        <end position="49"/>
    </location>
</feature>
<feature type="transmembrane region" description="Helical" evidence="1">
    <location>
        <begin position="100"/>
        <end position="118"/>
    </location>
</feature>